<organism evidence="2 3">
    <name type="scientific">Botrimarina hoheduenensis</name>
    <dbReference type="NCBI Taxonomy" id="2528000"/>
    <lineage>
        <taxon>Bacteria</taxon>
        <taxon>Pseudomonadati</taxon>
        <taxon>Planctomycetota</taxon>
        <taxon>Planctomycetia</taxon>
        <taxon>Pirellulales</taxon>
        <taxon>Lacipirellulaceae</taxon>
        <taxon>Botrimarina</taxon>
    </lineage>
</organism>
<evidence type="ECO:0000313" key="3">
    <source>
        <dbReference type="Proteomes" id="UP000318995"/>
    </source>
</evidence>
<dbReference type="Proteomes" id="UP000318995">
    <property type="component" value="Unassembled WGS sequence"/>
</dbReference>
<feature type="compositionally biased region" description="Low complexity" evidence="1">
    <location>
        <begin position="172"/>
        <end position="185"/>
    </location>
</feature>
<protein>
    <submittedName>
        <fullName evidence="2">Uncharacterized protein</fullName>
    </submittedName>
</protein>
<feature type="compositionally biased region" description="Pro residues" evidence="1">
    <location>
        <begin position="233"/>
        <end position="252"/>
    </location>
</feature>
<dbReference type="AlphaFoldDB" id="A0A5C5VS36"/>
<name>A0A5C5VS36_9BACT</name>
<evidence type="ECO:0000313" key="2">
    <source>
        <dbReference type="EMBL" id="TWT40745.1"/>
    </source>
</evidence>
<reference evidence="2 3" key="1">
    <citation type="submission" date="2019-02" db="EMBL/GenBank/DDBJ databases">
        <title>Deep-cultivation of Planctomycetes and their phenomic and genomic characterization uncovers novel biology.</title>
        <authorList>
            <person name="Wiegand S."/>
            <person name="Jogler M."/>
            <person name="Boedeker C."/>
            <person name="Pinto D."/>
            <person name="Vollmers J."/>
            <person name="Rivas-Marin E."/>
            <person name="Kohn T."/>
            <person name="Peeters S.H."/>
            <person name="Heuer A."/>
            <person name="Rast P."/>
            <person name="Oberbeckmann S."/>
            <person name="Bunk B."/>
            <person name="Jeske O."/>
            <person name="Meyerdierks A."/>
            <person name="Storesund J.E."/>
            <person name="Kallscheuer N."/>
            <person name="Luecker S."/>
            <person name="Lage O.M."/>
            <person name="Pohl T."/>
            <person name="Merkel B.J."/>
            <person name="Hornburger P."/>
            <person name="Mueller R.-W."/>
            <person name="Bruemmer F."/>
            <person name="Labrenz M."/>
            <person name="Spormann A.M."/>
            <person name="Op Den Camp H."/>
            <person name="Overmann J."/>
            <person name="Amann R."/>
            <person name="Jetten M.S.M."/>
            <person name="Mascher T."/>
            <person name="Medema M.H."/>
            <person name="Devos D.P."/>
            <person name="Kaster A.-K."/>
            <person name="Ovreas L."/>
            <person name="Rohde M."/>
            <person name="Galperin M.Y."/>
            <person name="Jogler C."/>
        </authorList>
    </citation>
    <scope>NUCLEOTIDE SEQUENCE [LARGE SCALE GENOMIC DNA]</scope>
    <source>
        <strain evidence="2 3">Pla111</strain>
    </source>
</reference>
<feature type="region of interest" description="Disordered" evidence="1">
    <location>
        <begin position="227"/>
        <end position="323"/>
    </location>
</feature>
<feature type="compositionally biased region" description="Low complexity" evidence="1">
    <location>
        <begin position="36"/>
        <end position="54"/>
    </location>
</feature>
<accession>A0A5C5VS36</accession>
<proteinExistence type="predicted"/>
<dbReference type="EMBL" id="SJPH01000010">
    <property type="protein sequence ID" value="TWT40745.1"/>
    <property type="molecule type" value="Genomic_DNA"/>
</dbReference>
<feature type="compositionally biased region" description="Gly residues" evidence="1">
    <location>
        <begin position="203"/>
        <end position="214"/>
    </location>
</feature>
<comment type="caution">
    <text evidence="2">The sequence shown here is derived from an EMBL/GenBank/DDBJ whole genome shotgun (WGS) entry which is preliminary data.</text>
</comment>
<feature type="compositionally biased region" description="Low complexity" evidence="1">
    <location>
        <begin position="193"/>
        <end position="202"/>
    </location>
</feature>
<sequence>MGLAAIPGRPPDPGRPPGRSGREAPGRPISPGRVVARSGRPPAPGRRLPGRVARSPLPGRSGLSRPKKSSIPPGVGRPAPPPPGRLGRLTPGRPAISGLDVPGRLFPGPVAPGRPVTPGRFVAGRLLPGRARSGRARSGRGRAAPGLCGPVGKLTLGLAAGRFATDEPPPGRAGRLGRVVGRAPPGSRPPPVGRLGLMPPLGRGAGRVGAGRGAGRLRLGRGACRGALMFGRAPPPPPPIRPRPPPPPPPRMPTAQATSAEPKLRATIRTPSRKTFIGFLRQPRKPLDPQRHAPPSRGRWPERACHRWSNQLLQPEKRRRPDG</sequence>
<feature type="region of interest" description="Disordered" evidence="1">
    <location>
        <begin position="1"/>
        <end position="215"/>
    </location>
</feature>
<keyword evidence="3" id="KW-1185">Reference proteome</keyword>
<feature type="compositionally biased region" description="Low complexity" evidence="1">
    <location>
        <begin position="85"/>
        <end position="95"/>
    </location>
</feature>
<gene>
    <name evidence="2" type="ORF">Pla111_31630</name>
</gene>
<evidence type="ECO:0000256" key="1">
    <source>
        <dbReference type="SAM" id="MobiDB-lite"/>
    </source>
</evidence>